<organism evidence="1 2">
    <name type="scientific">Shimia litoralis</name>
    <dbReference type="NCBI Taxonomy" id="420403"/>
    <lineage>
        <taxon>Bacteria</taxon>
        <taxon>Pseudomonadati</taxon>
        <taxon>Pseudomonadota</taxon>
        <taxon>Alphaproteobacteria</taxon>
        <taxon>Rhodobacterales</taxon>
        <taxon>Roseobacteraceae</taxon>
    </lineage>
</organism>
<proteinExistence type="predicted"/>
<dbReference type="Proteomes" id="UP000306575">
    <property type="component" value="Unassembled WGS sequence"/>
</dbReference>
<dbReference type="InterPro" id="IPR010865">
    <property type="entry name" value="DUF1499"/>
</dbReference>
<keyword evidence="2" id="KW-1185">Reference proteome</keyword>
<gene>
    <name evidence="1" type="ORF">FAP39_09315</name>
</gene>
<sequence length="146" mass="16121">MSKGLVVKKGFGMIVLWVLAFVCLAFLAYVRLAPSDPTVWHVAPSSHDDKSFSNGVIRQVPSGQDGLRRMDIIVSSDPRTQKLAGDVASGMITYVSRSRMVGFPDYTTMVQSGEDLVIYARSRFGRKDFGVNAARVNRWVDALTAY</sequence>
<comment type="caution">
    <text evidence="1">The sequence shown here is derived from an EMBL/GenBank/DDBJ whole genome shotgun (WGS) entry which is preliminary data.</text>
</comment>
<dbReference type="RefSeq" id="WP_138016128.1">
    <property type="nucleotide sequence ID" value="NZ_SULI01000009.1"/>
</dbReference>
<name>A0A4U7N4K5_9RHOB</name>
<dbReference type="AlphaFoldDB" id="A0A4U7N4K5"/>
<accession>A0A4U7N4K5</accession>
<dbReference type="Pfam" id="PF07386">
    <property type="entry name" value="DUF1499"/>
    <property type="match status" value="1"/>
</dbReference>
<protein>
    <submittedName>
        <fullName evidence="1">DUF1499 domain-containing protein</fullName>
    </submittedName>
</protein>
<reference evidence="1 2" key="1">
    <citation type="submission" date="2019-04" db="EMBL/GenBank/DDBJ databases">
        <title>Genome sequence of Pelagicola litoralis CL-ES2.</title>
        <authorList>
            <person name="Cao J."/>
        </authorList>
    </citation>
    <scope>NUCLEOTIDE SEQUENCE [LARGE SCALE GENOMIC DNA]</scope>
    <source>
        <strain evidence="1 2">CL-ES2</strain>
    </source>
</reference>
<dbReference type="OrthoDB" id="8479024at2"/>
<evidence type="ECO:0000313" key="2">
    <source>
        <dbReference type="Proteomes" id="UP000306575"/>
    </source>
</evidence>
<dbReference type="EMBL" id="SULI01000009">
    <property type="protein sequence ID" value="TKZ20722.1"/>
    <property type="molecule type" value="Genomic_DNA"/>
</dbReference>
<evidence type="ECO:0000313" key="1">
    <source>
        <dbReference type="EMBL" id="TKZ20722.1"/>
    </source>
</evidence>